<dbReference type="InterPro" id="IPR049713">
    <property type="entry name" value="Pr6Pr-like"/>
</dbReference>
<keyword evidence="1" id="KW-1133">Transmembrane helix</keyword>
<keyword evidence="1" id="KW-0472">Membrane</keyword>
<comment type="caution">
    <text evidence="2">The sequence shown here is derived from an EMBL/GenBank/DDBJ whole genome shotgun (WGS) entry which is preliminary data.</text>
</comment>
<keyword evidence="1" id="KW-0812">Transmembrane</keyword>
<protein>
    <submittedName>
        <fullName evidence="2">Pr6Pr family membrane protein</fullName>
    </submittedName>
</protein>
<name>A0A846U4S2_9MOLU</name>
<accession>A0A846U4S2</accession>
<dbReference type="RefSeq" id="WP_168104928.1">
    <property type="nucleotide sequence ID" value="NZ_CP051215.1"/>
</dbReference>
<feature type="transmembrane region" description="Helical" evidence="1">
    <location>
        <begin position="13"/>
        <end position="32"/>
    </location>
</feature>
<proteinExistence type="predicted"/>
<dbReference type="AlphaFoldDB" id="A0A846U4S2"/>
<evidence type="ECO:0000256" key="1">
    <source>
        <dbReference type="SAM" id="Phobius"/>
    </source>
</evidence>
<evidence type="ECO:0000313" key="3">
    <source>
        <dbReference type="Proteomes" id="UP000584587"/>
    </source>
</evidence>
<feature type="transmembrane region" description="Helical" evidence="1">
    <location>
        <begin position="66"/>
        <end position="88"/>
    </location>
</feature>
<organism evidence="2 3">
    <name type="scientific">Spiroplasma platyhelix PALS-1</name>
    <dbReference type="NCBI Taxonomy" id="1276218"/>
    <lineage>
        <taxon>Bacteria</taxon>
        <taxon>Bacillati</taxon>
        <taxon>Mycoplasmatota</taxon>
        <taxon>Mollicutes</taxon>
        <taxon>Entomoplasmatales</taxon>
        <taxon>Spiroplasmataceae</taxon>
        <taxon>Spiroplasma</taxon>
    </lineage>
</organism>
<feature type="transmembrane region" description="Helical" evidence="1">
    <location>
        <begin position="177"/>
        <end position="194"/>
    </location>
</feature>
<feature type="transmembrane region" description="Helical" evidence="1">
    <location>
        <begin position="133"/>
        <end position="156"/>
    </location>
</feature>
<feature type="transmembrane region" description="Helical" evidence="1">
    <location>
        <begin position="223"/>
        <end position="247"/>
    </location>
</feature>
<gene>
    <name evidence="2" type="ORF">HER12_01660</name>
</gene>
<feature type="transmembrane region" description="Helical" evidence="1">
    <location>
        <begin position="100"/>
        <end position="121"/>
    </location>
</feature>
<dbReference type="NCBIfam" id="NF038065">
    <property type="entry name" value="Pr6Pr"/>
    <property type="match status" value="1"/>
</dbReference>
<keyword evidence="3" id="KW-1185">Reference proteome</keyword>
<dbReference type="EMBL" id="JAAVVK010000001">
    <property type="protein sequence ID" value="NKE38457.1"/>
    <property type="molecule type" value="Genomic_DNA"/>
</dbReference>
<sequence>MQVFKSYLTDWKFYFKLIFSLFFIATLLYNWLNPLINGITVSDAEKEIAPNWEWFIQDKGDYTLNFFSYFTIQTNIFVALWFLLSAIFHSQEGKKTSKWFGPYMALGVTTFITITGLIYNTMLLPTQINITGFSFWFTSVVEHMIVPIVMIVYFLAFMNKEKGSVLETKKFLKEKLVIFYVYPIVWLVTMLIRGEFRYNAGKAFAYQYFFINIHTKSYGLAGWAWLIIALVLIGLIVLGFTTLYNWIIYKQQGKNKK</sequence>
<reference evidence="2 3" key="1">
    <citation type="submission" date="2020-04" db="EMBL/GenBank/DDBJ databases">
        <title>Complete genome sequence of Spiroplasma platyhelix ATCC 51748, an insect isolate.</title>
        <authorList>
            <person name="Green E.A."/>
            <person name="Klassen J.L."/>
        </authorList>
    </citation>
    <scope>NUCLEOTIDE SEQUENCE [LARGE SCALE GENOMIC DNA]</scope>
    <source>
        <strain evidence="2 3">PALS-1</strain>
    </source>
</reference>
<dbReference type="Proteomes" id="UP000584587">
    <property type="component" value="Unassembled WGS sequence"/>
</dbReference>
<evidence type="ECO:0000313" key="2">
    <source>
        <dbReference type="EMBL" id="NKE38457.1"/>
    </source>
</evidence>